<dbReference type="Proteomes" id="UP000216605">
    <property type="component" value="Unassembled WGS sequence"/>
</dbReference>
<sequence length="114" mass="13506">MINLLNNKTKVIILLILYLLGALGISLIYIFDFENNIIVYSIFFAIVVVINKLSSEIIENKNKHFILFSLIPFLTYLLFLIIYKQDYFVRYKLLILFPLLLSLYQMFKIVKFGK</sequence>
<accession>A0A256A647</accession>
<keyword evidence="1" id="KW-1133">Transmembrane helix</keyword>
<protein>
    <submittedName>
        <fullName evidence="2">Uncharacterized protein</fullName>
    </submittedName>
</protein>
<proteinExistence type="predicted"/>
<dbReference type="EMBL" id="NOXV01000047">
    <property type="protein sequence ID" value="OYQ49216.1"/>
    <property type="molecule type" value="Genomic_DNA"/>
</dbReference>
<reference evidence="2 3" key="1">
    <citation type="submission" date="2017-07" db="EMBL/GenBank/DDBJ databases">
        <title>Flavobacterium cyanobacteriorum sp. nov., isolated from cyanobacterial aggregates in a eutrophic lake.</title>
        <authorList>
            <person name="Cai H."/>
        </authorList>
    </citation>
    <scope>NUCLEOTIDE SEQUENCE [LARGE SCALE GENOMIC DNA]</scope>
    <source>
        <strain evidence="2 3">TH021</strain>
    </source>
</reference>
<comment type="caution">
    <text evidence="2">The sequence shown here is derived from an EMBL/GenBank/DDBJ whole genome shotgun (WGS) entry which is preliminary data.</text>
</comment>
<gene>
    <name evidence="2" type="ORF">CHU92_00425</name>
</gene>
<evidence type="ECO:0000313" key="3">
    <source>
        <dbReference type="Proteomes" id="UP000216605"/>
    </source>
</evidence>
<keyword evidence="3" id="KW-1185">Reference proteome</keyword>
<organism evidence="2 3">
    <name type="scientific">Flavobacterium cyanobacteriorum</name>
    <dbReference type="NCBI Taxonomy" id="2022802"/>
    <lineage>
        <taxon>Bacteria</taxon>
        <taxon>Pseudomonadati</taxon>
        <taxon>Bacteroidota</taxon>
        <taxon>Flavobacteriia</taxon>
        <taxon>Flavobacteriales</taxon>
        <taxon>Flavobacteriaceae</taxon>
        <taxon>Flavobacterium</taxon>
    </lineage>
</organism>
<feature type="transmembrane region" description="Helical" evidence="1">
    <location>
        <begin position="12"/>
        <end position="31"/>
    </location>
</feature>
<evidence type="ECO:0000313" key="2">
    <source>
        <dbReference type="EMBL" id="OYQ49216.1"/>
    </source>
</evidence>
<keyword evidence="1" id="KW-0812">Transmembrane</keyword>
<feature type="transmembrane region" description="Helical" evidence="1">
    <location>
        <begin position="37"/>
        <end position="53"/>
    </location>
</feature>
<dbReference type="AlphaFoldDB" id="A0A256A647"/>
<evidence type="ECO:0000256" key="1">
    <source>
        <dbReference type="SAM" id="Phobius"/>
    </source>
</evidence>
<feature type="transmembrane region" description="Helical" evidence="1">
    <location>
        <begin position="65"/>
        <end position="83"/>
    </location>
</feature>
<name>A0A256A647_9FLAO</name>
<feature type="transmembrane region" description="Helical" evidence="1">
    <location>
        <begin position="89"/>
        <end position="107"/>
    </location>
</feature>
<keyword evidence="1" id="KW-0472">Membrane</keyword>